<reference evidence="2 3" key="1">
    <citation type="submission" date="2018-04" db="EMBL/GenBank/DDBJ databases">
        <title>Genomic Encyclopedia of Type Strains, Phase III (KMG-III): the genomes of soil and plant-associated and newly described type strains.</title>
        <authorList>
            <person name="Whitman W."/>
        </authorList>
    </citation>
    <scope>NUCLEOTIDE SEQUENCE [LARGE SCALE GENOMIC DNA]</scope>
    <source>
        <strain evidence="2 3">MA-olki</strain>
    </source>
</reference>
<dbReference type="OrthoDB" id="7517021at2"/>
<dbReference type="GeneID" id="91007068"/>
<evidence type="ECO:0000313" key="2">
    <source>
        <dbReference type="EMBL" id="PTW45069.1"/>
    </source>
</evidence>
<accession>A0A2T5U0S9</accession>
<dbReference type="Pfam" id="PF06791">
    <property type="entry name" value="TMP_2"/>
    <property type="match status" value="1"/>
</dbReference>
<gene>
    <name evidence="2" type="ORF">C8J25_108161</name>
</gene>
<dbReference type="RefSeq" id="WP_107955246.1">
    <property type="nucleotide sequence ID" value="NZ_QAYE01000008.1"/>
</dbReference>
<protein>
    <recommendedName>
        <fullName evidence="1">Bacteriophage tail tape measure N-terminal domain-containing protein</fullName>
    </recommendedName>
</protein>
<proteinExistence type="predicted"/>
<comment type="caution">
    <text evidence="2">The sequence shown here is derived from an EMBL/GenBank/DDBJ whole genome shotgun (WGS) entry which is preliminary data.</text>
</comment>
<evidence type="ECO:0000259" key="1">
    <source>
        <dbReference type="Pfam" id="PF06791"/>
    </source>
</evidence>
<dbReference type="InterPro" id="IPR009628">
    <property type="entry name" value="Phage_tape_measure_N"/>
</dbReference>
<evidence type="ECO:0000313" key="3">
    <source>
        <dbReference type="Proteomes" id="UP000244013"/>
    </source>
</evidence>
<name>A0A2T5U0S9_9SPHN</name>
<dbReference type="PANTHER" id="PTHR34491:SF172">
    <property type="entry name" value="BROMO DOMAIN-CONTAINING PROTEIN"/>
    <property type="match status" value="1"/>
</dbReference>
<organism evidence="2 3">
    <name type="scientific">Sphingomonas faeni</name>
    <dbReference type="NCBI Taxonomy" id="185950"/>
    <lineage>
        <taxon>Bacteria</taxon>
        <taxon>Pseudomonadati</taxon>
        <taxon>Pseudomonadota</taxon>
        <taxon>Alphaproteobacteria</taxon>
        <taxon>Sphingomonadales</taxon>
        <taxon>Sphingomonadaceae</taxon>
        <taxon>Sphingomonas</taxon>
    </lineage>
</organism>
<dbReference type="Proteomes" id="UP000244013">
    <property type="component" value="Unassembled WGS sequence"/>
</dbReference>
<dbReference type="PANTHER" id="PTHR34491">
    <property type="entry name" value="A-TYPE INCLUSION PROTEIN, PUTATIVE-RELATED"/>
    <property type="match status" value="1"/>
</dbReference>
<dbReference type="EMBL" id="QAYE01000008">
    <property type="protein sequence ID" value="PTW45069.1"/>
    <property type="molecule type" value="Genomic_DNA"/>
</dbReference>
<sequence length="1662" mass="172639">MDDSSPALEVGFVIDTGGSFGELLQLQTAMDSTEAKVLADATRIERATKGLVDVSAATSNIVAFGNATTREMAASRQAMAQVEKAGEALVRSLEREAAAYGKTREQLREARVAELALANSKQGNADLSARLVAAEAALYDKRFAATRKAREETEALAQAQDLAASQAVAAAERQAQALRSAAFAHDLFESAARRGIAAMREMEAAEKVAAATAEATRIREAAHAYDLFESAARKGAAAQREFDAAQAASARDDEAQRLRSAAFAHDQFEAAARRGAEALRAEETAAASDAAALARLRALIDPAAASQNRLNAELAEARRVMTAAGASAAELGRAEAALTERSNSAAQQHDQLAGSARRSGGALKNIAVQLPDITQGLLTGQKPFQVFIQQGAQIFQVAQMSEGGLRGFGKEVGVLALRFAPLLVGFAAVGAGFALFNRWVNQGVTNDQLTRDLGKITGGANATKQELFKLKDETVTWADTTKALFSVVGKDISDYFVGDMKGMSKGVKGVLDDLTGYMRQSLAAIYAGVAGTKAYLGEVEKGGVVGLGKMLIGQGDPKLLEKTYGAAYTAADQYLTKLGKRVRVAAIDNARERIAKSIGYNNFPKPKTDKHAEQLARDAEATEAQIRNLYKLAEAYGVSGAAALIAEARVKAESKAIKQQADIEAAVNRQIRLEIAQRVSDSAKSAASMRDQARIQTEVNTLIAAGNVPAERAAELVQDRIADLPLLAAIEVAQQRGLKEEADKATAALKAQQDARGAVKAAEIGTFYAGADQQADRQLAMQREELRLVGATDMARAQAMAKLQAEQTLQAKGYELGTAYANTYIGKQVEIAVGAETNRQAQDAWNASLSATADLFDTIDQTAQRAAQGMADAFGDVGSAIGDALTVMTGYYADQAKLQQDHAAAIRAANGDQARIDRENRLFALRSSSQQIGAFGDMASAAKGFFKEGSQGYKTLETAEKAFRLVQFALSVRAIAQDAIETGTKIANSVARIAVGATEAVVNAIKSLPFPLNLAAGAATVAALASIGVSIAGSFGGGGKNTLAPTNSGTGTVLGDTSAKSDSIKNAIDALKEVDTMTNTFAREMAASLKSIDSQIGGVASLVVRSGNIDASSGVTEGFKANAIGSVLSRIPVIGGILGGLFGSKTSVIGSGLYGGAQSVGSILGGGFDASYYSDIEKKKKLFGLTTSTKYSTQYSGADAGLENQFTLILKSFNDAIAAAAGPLGVATGDVQARLNGFIVDIGKIDLKGLTGAEIEEKLSAVFGAAADGMAAAAFPGLEQFQKVGEGVFETLVRVASTVEAVGTSLTMLGTNTQTMGIGVKLALADQFDSVSALTDAAGAYFETFYSKEEQAAAKTAQMNGVFASLGLAMPGTLAAFRQLVEAQDLTTAAGQSTYATLLKLAPAFADLQASMEGAKSAADIASERQDLQRQLLELQGDTAAIRALDLAKLDSSNRALQEQIYAIQDAQAAATAAKALADAWTSVGDSIMDEVKRIRGLTDGAGGNSFANLQGQFNAATSAARGGDQDAAKSLPALSQALLTAAAEQATSRQELARVQAQTAASLEATYGVVTALTKGSSTPSTASDRGIDVVTASQPATVPAPANDDLASEIKSLREEVTLLRTENNSGHAATAGNTKRIDGRLEAVTAPNGGEAISVASAA</sequence>
<feature type="domain" description="Bacteriophage tail tape measure N-terminal" evidence="1">
    <location>
        <begin position="349"/>
        <end position="478"/>
    </location>
</feature>